<dbReference type="Pfam" id="PF17137">
    <property type="entry name" value="DUF5110"/>
    <property type="match status" value="1"/>
</dbReference>
<dbReference type="InterPro" id="IPR033403">
    <property type="entry name" value="DUF5110"/>
</dbReference>
<feature type="domain" description="Glycoside hydrolase family 31 TIM barrel" evidence="4">
    <location>
        <begin position="229"/>
        <end position="551"/>
    </location>
</feature>
<dbReference type="Gene3D" id="3.20.20.80">
    <property type="entry name" value="Glycosidases"/>
    <property type="match status" value="1"/>
</dbReference>
<keyword evidence="8" id="KW-1185">Reference proteome</keyword>
<dbReference type="InterPro" id="IPR000322">
    <property type="entry name" value="Glyco_hydro_31_TIM"/>
</dbReference>
<dbReference type="SUPFAM" id="SSF51445">
    <property type="entry name" value="(Trans)glycosidases"/>
    <property type="match status" value="1"/>
</dbReference>
<evidence type="ECO:0000259" key="6">
    <source>
        <dbReference type="Pfam" id="PF21365"/>
    </source>
</evidence>
<keyword evidence="2" id="KW-0378">Hydrolase</keyword>
<reference evidence="8" key="1">
    <citation type="journal article" date="2019" name="Int. J. Syst. Evol. Microbiol.">
        <title>The Global Catalogue of Microorganisms (GCM) 10K type strain sequencing project: providing services to taxonomists for standard genome sequencing and annotation.</title>
        <authorList>
            <consortium name="The Broad Institute Genomics Platform"/>
            <consortium name="The Broad Institute Genome Sequencing Center for Infectious Disease"/>
            <person name="Wu L."/>
            <person name="Ma J."/>
        </authorList>
    </citation>
    <scope>NUCLEOTIDE SEQUENCE [LARGE SCALE GENOMIC DNA]</scope>
    <source>
        <strain evidence="8">KCTC 42739</strain>
    </source>
</reference>
<sequence>MALLELRGVLAGLALTASTALASPARAEIPAMRGEAAPAAIVQRGQVRFTVLTPGLIRMEWSPTGRFVDDPSQVFIDRNQPVPNFTTTTRNGELLIETAALRLTYALGSGRFASQNLHISSKKLAPAFSWRPGTAENGNLGGTARTVDRYSGAVHIDDGKRLDLGQGLISRDGWHVVDDTKSFLFDDDKQWQWVKKRNCAECQDLYFFGYGHEYGQALGDYAKVAGRQPMPPRFAFGYWWSRYWNYSDREMRDLVRQFERYGIPLDVMVIDMDWHRTDDLSWDPKYVKRDVFGESVGWTGYSWNRSLFPEPQRLLNWLRSRKLKTTLNLHPASGIPSSEESYPAFAKAMGVTGGAPVPFEAADKRFVKNWFDITLTPLAAQGVDFWWLDWQQWPESKLVPGLSNTWWLNYVFYTQMQRAGQDRALIYHRWGGLGNHRYQIGFSGDAVISWDSLAYQPYFTSTASNVLYGYWSHDIGGHMFADDTPESQRKIDPELYVRWMQFGAFSPILRTHSSKEAGLRKEPWRFSPEVFAALRQTIERRYEMAPYIYTASREAYDTGVSILRPLYYAWPDQPKAYAVEGQYMFGNDMLVAPVTQPMKDGSAIVSIWLPPGRWYDSNRGALIEGGRTISLDYGLDEVPLFIRAGAVLPTNPASVRKLQDSDDGKLVLRVFPGGRSTSRVYADAGNSEAYRNGEHAFTTIDSVRDTSQTAVIVHPRQGRYVGMADDRQITVELPAAAFPRQVKVNGTIYPRSDDAREGSWSYDGETLTARIVVPAQPADQRITAEVTFAPEPAGVDGLLYRMKRTAAAVAWLKDQWAPPTPLPDDVSLAGQIGQLIHYHPEQLALLIREFDARVAKLAAQVNESRAKPEVKAEFARRMRAITQSR</sequence>
<feature type="domain" description="DUF5110" evidence="5">
    <location>
        <begin position="666"/>
        <end position="733"/>
    </location>
</feature>
<feature type="domain" description="Glycosyl hydrolase family 31 C-terminal" evidence="6">
    <location>
        <begin position="559"/>
        <end position="648"/>
    </location>
</feature>
<protein>
    <submittedName>
        <fullName evidence="7">TIM-barrel domain-containing protein</fullName>
    </submittedName>
</protein>
<dbReference type="Pfam" id="PF01055">
    <property type="entry name" value="Glyco_hydro_31_2nd"/>
    <property type="match status" value="1"/>
</dbReference>
<dbReference type="SUPFAM" id="SSF51011">
    <property type="entry name" value="Glycosyl hydrolase domain"/>
    <property type="match status" value="1"/>
</dbReference>
<evidence type="ECO:0000313" key="8">
    <source>
        <dbReference type="Proteomes" id="UP001595713"/>
    </source>
</evidence>
<dbReference type="Pfam" id="PF21365">
    <property type="entry name" value="Glyco_hydro_31_3rd"/>
    <property type="match status" value="1"/>
</dbReference>
<dbReference type="CDD" id="cd06595">
    <property type="entry name" value="GH31_u1"/>
    <property type="match status" value="1"/>
</dbReference>
<evidence type="ECO:0000313" key="7">
    <source>
        <dbReference type="EMBL" id="MFC3580819.1"/>
    </source>
</evidence>
<accession>A0ABV7SXK7</accession>
<dbReference type="InterPro" id="IPR048395">
    <property type="entry name" value="Glyco_hydro_31_C"/>
</dbReference>
<dbReference type="InterPro" id="IPR017853">
    <property type="entry name" value="GH"/>
</dbReference>
<comment type="similarity">
    <text evidence="1 2">Belongs to the glycosyl hydrolase 31 family.</text>
</comment>
<keyword evidence="2" id="KW-0326">Glycosidase</keyword>
<feature type="signal peptide" evidence="3">
    <location>
        <begin position="1"/>
        <end position="22"/>
    </location>
</feature>
<dbReference type="PANTHER" id="PTHR22762:SF89">
    <property type="entry name" value="ALPHA-XYLOSIDASE"/>
    <property type="match status" value="1"/>
</dbReference>
<dbReference type="InterPro" id="IPR013780">
    <property type="entry name" value="Glyco_hydro_b"/>
</dbReference>
<evidence type="ECO:0000259" key="5">
    <source>
        <dbReference type="Pfam" id="PF17137"/>
    </source>
</evidence>
<gene>
    <name evidence="7" type="ORF">ACFONA_11655</name>
</gene>
<proteinExistence type="inferred from homology"/>
<organism evidence="7 8">
    <name type="scientific">Sphingomonas hylomeconis</name>
    <dbReference type="NCBI Taxonomy" id="1395958"/>
    <lineage>
        <taxon>Bacteria</taxon>
        <taxon>Pseudomonadati</taxon>
        <taxon>Pseudomonadota</taxon>
        <taxon>Alphaproteobacteria</taxon>
        <taxon>Sphingomonadales</taxon>
        <taxon>Sphingomonadaceae</taxon>
        <taxon>Sphingomonas</taxon>
    </lineage>
</organism>
<dbReference type="EMBL" id="JBHRXP010000007">
    <property type="protein sequence ID" value="MFC3580819.1"/>
    <property type="molecule type" value="Genomic_DNA"/>
</dbReference>
<name>A0ABV7SXK7_9SPHN</name>
<comment type="caution">
    <text evidence="7">The sequence shown here is derived from an EMBL/GenBank/DDBJ whole genome shotgun (WGS) entry which is preliminary data.</text>
</comment>
<evidence type="ECO:0000256" key="2">
    <source>
        <dbReference type="RuleBase" id="RU361185"/>
    </source>
</evidence>
<feature type="chain" id="PRO_5045376911" evidence="3">
    <location>
        <begin position="23"/>
        <end position="885"/>
    </location>
</feature>
<evidence type="ECO:0000256" key="1">
    <source>
        <dbReference type="ARBA" id="ARBA00007806"/>
    </source>
</evidence>
<dbReference type="PANTHER" id="PTHR22762">
    <property type="entry name" value="ALPHA-GLUCOSIDASE"/>
    <property type="match status" value="1"/>
</dbReference>
<evidence type="ECO:0000256" key="3">
    <source>
        <dbReference type="SAM" id="SignalP"/>
    </source>
</evidence>
<dbReference type="Proteomes" id="UP001595713">
    <property type="component" value="Unassembled WGS sequence"/>
</dbReference>
<evidence type="ECO:0000259" key="4">
    <source>
        <dbReference type="Pfam" id="PF01055"/>
    </source>
</evidence>
<dbReference type="Gene3D" id="2.60.40.1180">
    <property type="entry name" value="Golgi alpha-mannosidase II"/>
    <property type="match status" value="2"/>
</dbReference>
<keyword evidence="3" id="KW-0732">Signal</keyword>
<dbReference type="RefSeq" id="WP_261294188.1">
    <property type="nucleotide sequence ID" value="NZ_JANQBK010000005.1"/>
</dbReference>